<comment type="similarity">
    <text evidence="1 10">Belongs to the thymidylate kinase family.</text>
</comment>
<name>A0ABY5C6Z0_9LACO</name>
<dbReference type="CDD" id="cd01672">
    <property type="entry name" value="TMPK"/>
    <property type="match status" value="1"/>
</dbReference>
<evidence type="ECO:0000256" key="7">
    <source>
        <dbReference type="ARBA" id="ARBA00022777"/>
    </source>
</evidence>
<dbReference type="InterPro" id="IPR018094">
    <property type="entry name" value="Thymidylate_kinase"/>
</dbReference>
<gene>
    <name evidence="10 12" type="primary">tmk</name>
    <name evidence="12" type="ORF">M8332_01740</name>
</gene>
<evidence type="ECO:0000256" key="8">
    <source>
        <dbReference type="ARBA" id="ARBA00022840"/>
    </source>
</evidence>
<dbReference type="Pfam" id="PF02223">
    <property type="entry name" value="Thymidylate_kin"/>
    <property type="match status" value="1"/>
</dbReference>
<keyword evidence="8 10" id="KW-0067">ATP-binding</keyword>
<evidence type="ECO:0000256" key="10">
    <source>
        <dbReference type="HAMAP-Rule" id="MF_00165"/>
    </source>
</evidence>
<evidence type="ECO:0000256" key="2">
    <source>
        <dbReference type="ARBA" id="ARBA00012980"/>
    </source>
</evidence>
<dbReference type="PANTHER" id="PTHR10344">
    <property type="entry name" value="THYMIDYLATE KINASE"/>
    <property type="match status" value="1"/>
</dbReference>
<keyword evidence="4 10" id="KW-0808">Transferase</keyword>
<feature type="domain" description="Thymidylate kinase-like" evidence="11">
    <location>
        <begin position="8"/>
        <end position="199"/>
    </location>
</feature>
<evidence type="ECO:0000313" key="13">
    <source>
        <dbReference type="Proteomes" id="UP001057532"/>
    </source>
</evidence>
<dbReference type="EMBL" id="CP097478">
    <property type="protein sequence ID" value="USS93598.1"/>
    <property type="molecule type" value="Genomic_DNA"/>
</dbReference>
<dbReference type="GO" id="GO:0004798">
    <property type="term" value="F:dTMP kinase activity"/>
    <property type="evidence" value="ECO:0007669"/>
    <property type="project" value="UniProtKB-EC"/>
</dbReference>
<dbReference type="PANTHER" id="PTHR10344:SF4">
    <property type="entry name" value="UMP-CMP KINASE 2, MITOCHONDRIAL"/>
    <property type="match status" value="1"/>
</dbReference>
<organism evidence="12 13">
    <name type="scientific">Fructilactobacillus ixorae</name>
    <dbReference type="NCBI Taxonomy" id="1750535"/>
    <lineage>
        <taxon>Bacteria</taxon>
        <taxon>Bacillati</taxon>
        <taxon>Bacillota</taxon>
        <taxon>Bacilli</taxon>
        <taxon>Lactobacillales</taxon>
        <taxon>Lactobacillaceae</taxon>
        <taxon>Fructilactobacillus</taxon>
    </lineage>
</organism>
<evidence type="ECO:0000256" key="4">
    <source>
        <dbReference type="ARBA" id="ARBA00022679"/>
    </source>
</evidence>
<evidence type="ECO:0000256" key="9">
    <source>
        <dbReference type="ARBA" id="ARBA00048743"/>
    </source>
</evidence>
<evidence type="ECO:0000313" key="12">
    <source>
        <dbReference type="EMBL" id="USS93598.1"/>
    </source>
</evidence>
<dbReference type="SUPFAM" id="SSF52540">
    <property type="entry name" value="P-loop containing nucleoside triphosphate hydrolases"/>
    <property type="match status" value="1"/>
</dbReference>
<dbReference type="Gene3D" id="3.40.50.300">
    <property type="entry name" value="P-loop containing nucleotide triphosphate hydrolases"/>
    <property type="match status" value="1"/>
</dbReference>
<dbReference type="NCBIfam" id="TIGR00041">
    <property type="entry name" value="DTMP_kinase"/>
    <property type="match status" value="1"/>
</dbReference>
<dbReference type="EC" id="2.7.4.9" evidence="2 10"/>
<keyword evidence="5 10" id="KW-0545">Nucleotide biosynthesis</keyword>
<dbReference type="Proteomes" id="UP001057532">
    <property type="component" value="Chromosome"/>
</dbReference>
<comment type="function">
    <text evidence="10">Phosphorylation of dTMP to form dTDP in both de novo and salvage pathways of dTTP synthesis.</text>
</comment>
<evidence type="ECO:0000256" key="3">
    <source>
        <dbReference type="ARBA" id="ARBA00017144"/>
    </source>
</evidence>
<evidence type="ECO:0000259" key="11">
    <source>
        <dbReference type="Pfam" id="PF02223"/>
    </source>
</evidence>
<evidence type="ECO:0000256" key="6">
    <source>
        <dbReference type="ARBA" id="ARBA00022741"/>
    </source>
</evidence>
<dbReference type="InterPro" id="IPR018095">
    <property type="entry name" value="Thymidylate_kin_CS"/>
</dbReference>
<reference evidence="12" key="1">
    <citation type="submission" date="2022-05" db="EMBL/GenBank/DDBJ databases">
        <authorList>
            <person name="Oliphant S.A."/>
            <person name="Watson-Haigh N.S."/>
            <person name="Sumby K.M."/>
            <person name="Gardner J.M."/>
            <person name="Jiranek V."/>
        </authorList>
    </citation>
    <scope>NUCLEOTIDE SEQUENCE</scope>
    <source>
        <strain evidence="12">Ru20-1</strain>
    </source>
</reference>
<evidence type="ECO:0000256" key="5">
    <source>
        <dbReference type="ARBA" id="ARBA00022727"/>
    </source>
</evidence>
<sequence>MSGQFITFEGNDGAGKTTVLNQVVAALQPQLGSQLVVTREPGGDPIAEQIRSVIVNEANQDMDARTEALLFAAARRQHLVQAVLPALRQHQIVLCDRYVDSSIAYQGAGRKLGEAAVFQMNQFATEGLLPNLTIYFAVPVSVGLQRIQQRTAAATNRLDQQHRDFYVRVHDAYERLATEHPDRIVRIDATQPVATVTQQVLTIIGQHLHQNLSAGGTES</sequence>
<keyword evidence="6 10" id="KW-0547">Nucleotide-binding</keyword>
<dbReference type="PROSITE" id="PS01331">
    <property type="entry name" value="THYMIDYLATE_KINASE"/>
    <property type="match status" value="1"/>
</dbReference>
<feature type="binding site" evidence="10">
    <location>
        <begin position="10"/>
        <end position="17"/>
    </location>
    <ligand>
        <name>ATP</name>
        <dbReference type="ChEBI" id="CHEBI:30616"/>
    </ligand>
</feature>
<keyword evidence="7 10" id="KW-0418">Kinase</keyword>
<dbReference type="HAMAP" id="MF_00165">
    <property type="entry name" value="Thymidylate_kinase"/>
    <property type="match status" value="1"/>
</dbReference>
<dbReference type="InterPro" id="IPR039430">
    <property type="entry name" value="Thymidylate_kin-like_dom"/>
</dbReference>
<protein>
    <recommendedName>
        <fullName evidence="3 10">Thymidylate kinase</fullName>
        <ecNumber evidence="2 10">2.7.4.9</ecNumber>
    </recommendedName>
    <alternativeName>
        <fullName evidence="10">dTMP kinase</fullName>
    </alternativeName>
</protein>
<evidence type="ECO:0000256" key="1">
    <source>
        <dbReference type="ARBA" id="ARBA00009776"/>
    </source>
</evidence>
<keyword evidence="13" id="KW-1185">Reference proteome</keyword>
<comment type="catalytic activity">
    <reaction evidence="9 10">
        <text>dTMP + ATP = dTDP + ADP</text>
        <dbReference type="Rhea" id="RHEA:13517"/>
        <dbReference type="ChEBI" id="CHEBI:30616"/>
        <dbReference type="ChEBI" id="CHEBI:58369"/>
        <dbReference type="ChEBI" id="CHEBI:63528"/>
        <dbReference type="ChEBI" id="CHEBI:456216"/>
        <dbReference type="EC" id="2.7.4.9"/>
    </reaction>
</comment>
<accession>A0ABY5C6Z0</accession>
<dbReference type="RefSeq" id="WP_252780462.1">
    <property type="nucleotide sequence ID" value="NZ_CP097478.1"/>
</dbReference>
<proteinExistence type="inferred from homology"/>
<dbReference type="InterPro" id="IPR027417">
    <property type="entry name" value="P-loop_NTPase"/>
</dbReference>